<sequence length="68" mass="7912">MYRRMKFVLISLAVLFQLLTILFAFINITWALLAVAGNVASLLAVLLVFILERKKEKEEEIDYEDSDY</sequence>
<feature type="transmembrane region" description="Helical" evidence="1">
    <location>
        <begin position="7"/>
        <end position="26"/>
    </location>
</feature>
<reference evidence="2" key="1">
    <citation type="submission" date="2024-07" db="EMBL/GenBank/DDBJ databases">
        <title>Identification and characteristics of an arsenic-resistant bacterial isolate, which belongs to a novel species.</title>
        <authorList>
            <person name="Juszczyk A."/>
            <person name="Kowalczyk A."/>
            <person name="Was K."/>
            <person name="Kosowicz W."/>
            <person name="Budzyn A."/>
            <person name="Latowski D."/>
        </authorList>
    </citation>
    <scope>NUCLEOTIDE SEQUENCE</scope>
    <source>
        <strain evidence="2">As8PL</strain>
    </source>
</reference>
<keyword evidence="1" id="KW-0472">Membrane</keyword>
<proteinExistence type="predicted"/>
<accession>A0AB39BX99</accession>
<keyword evidence="1" id="KW-1133">Transmembrane helix</keyword>
<evidence type="ECO:0000313" key="2">
    <source>
        <dbReference type="EMBL" id="XDI38512.1"/>
    </source>
</evidence>
<evidence type="ECO:0000256" key="1">
    <source>
        <dbReference type="SAM" id="Phobius"/>
    </source>
</evidence>
<organism evidence="2">
    <name type="scientific">Alkalihalophilus sp. As8PL</name>
    <dbReference type="NCBI Taxonomy" id="3237103"/>
    <lineage>
        <taxon>Bacteria</taxon>
        <taxon>Bacillati</taxon>
        <taxon>Bacillota</taxon>
        <taxon>Bacilli</taxon>
        <taxon>Bacillales</taxon>
        <taxon>Bacillaceae</taxon>
        <taxon>Alkalihalophilus</taxon>
    </lineage>
</organism>
<protein>
    <submittedName>
        <fullName evidence="2">Uncharacterized protein</fullName>
    </submittedName>
</protein>
<name>A0AB39BX99_9BACI</name>
<gene>
    <name evidence="2" type="ORF">AB3N04_09435</name>
</gene>
<dbReference type="RefSeq" id="WP_368505795.1">
    <property type="nucleotide sequence ID" value="NZ_CP162551.1"/>
</dbReference>
<dbReference type="AlphaFoldDB" id="A0AB39BX99"/>
<feature type="transmembrane region" description="Helical" evidence="1">
    <location>
        <begin position="32"/>
        <end position="51"/>
    </location>
</feature>
<dbReference type="EMBL" id="CP162551">
    <property type="protein sequence ID" value="XDI38512.1"/>
    <property type="molecule type" value="Genomic_DNA"/>
</dbReference>
<keyword evidence="1" id="KW-0812">Transmembrane</keyword>